<evidence type="ECO:0000256" key="1">
    <source>
        <dbReference type="SAM" id="Phobius"/>
    </source>
</evidence>
<dbReference type="RefSeq" id="WP_105335017.1">
    <property type="nucleotide sequence ID" value="NZ_PUHZ01000009.1"/>
</dbReference>
<sequence length="70" mass="8222">MRHRVVWRKTDRGWIRAEAWLAPKEHLYGEPTPPIYPLSALPMVVILSISALILFPSKPTFQDRRDRDQP</sequence>
<feature type="transmembrane region" description="Helical" evidence="1">
    <location>
        <begin position="35"/>
        <end position="55"/>
    </location>
</feature>
<proteinExistence type="predicted"/>
<dbReference type="OrthoDB" id="287322at2"/>
<gene>
    <name evidence="2" type="ORF">C5Y93_08685</name>
</gene>
<comment type="caution">
    <text evidence="2">The sequence shown here is derived from an EMBL/GenBank/DDBJ whole genome shotgun (WGS) entry which is preliminary data.</text>
</comment>
<evidence type="ECO:0000313" key="3">
    <source>
        <dbReference type="Proteomes" id="UP000237819"/>
    </source>
</evidence>
<keyword evidence="1" id="KW-0472">Membrane</keyword>
<keyword evidence="1" id="KW-0812">Transmembrane</keyword>
<evidence type="ECO:0000313" key="2">
    <source>
        <dbReference type="EMBL" id="PQO46539.1"/>
    </source>
</evidence>
<name>A0A2S8GQ32_9BACT</name>
<accession>A0A2S8GQ32</accession>
<dbReference type="AlphaFoldDB" id="A0A2S8GQ32"/>
<reference evidence="2 3" key="1">
    <citation type="submission" date="2018-02" db="EMBL/GenBank/DDBJ databases">
        <title>Comparative genomes isolates from brazilian mangrove.</title>
        <authorList>
            <person name="Araujo J.E."/>
            <person name="Taketani R.G."/>
            <person name="Silva M.C.P."/>
            <person name="Loureco M.V."/>
            <person name="Andreote F.D."/>
        </authorList>
    </citation>
    <scope>NUCLEOTIDE SEQUENCE [LARGE SCALE GENOMIC DNA]</scope>
    <source>
        <strain evidence="2 3">Nap-Phe MGV</strain>
    </source>
</reference>
<keyword evidence="1" id="KW-1133">Transmembrane helix</keyword>
<protein>
    <submittedName>
        <fullName evidence="2">Uncharacterized protein</fullName>
    </submittedName>
</protein>
<organism evidence="2 3">
    <name type="scientific">Blastopirellula marina</name>
    <dbReference type="NCBI Taxonomy" id="124"/>
    <lineage>
        <taxon>Bacteria</taxon>
        <taxon>Pseudomonadati</taxon>
        <taxon>Planctomycetota</taxon>
        <taxon>Planctomycetia</taxon>
        <taxon>Pirellulales</taxon>
        <taxon>Pirellulaceae</taxon>
        <taxon>Blastopirellula</taxon>
    </lineage>
</organism>
<dbReference type="EMBL" id="PUHZ01000009">
    <property type="protein sequence ID" value="PQO46539.1"/>
    <property type="molecule type" value="Genomic_DNA"/>
</dbReference>
<dbReference type="Proteomes" id="UP000237819">
    <property type="component" value="Unassembled WGS sequence"/>
</dbReference>